<evidence type="ECO:0000313" key="3">
    <source>
        <dbReference type="Proteomes" id="UP000019666"/>
    </source>
</evidence>
<dbReference type="Proteomes" id="UP000019666">
    <property type="component" value="Unassembled WGS sequence"/>
</dbReference>
<protein>
    <submittedName>
        <fullName evidence="2">Uncharacterized protein</fullName>
    </submittedName>
</protein>
<name>A0A017HUS1_9RHOB</name>
<dbReference type="STRING" id="442562.Rumeso_00377"/>
<evidence type="ECO:0000256" key="1">
    <source>
        <dbReference type="SAM" id="SignalP"/>
    </source>
</evidence>
<organism evidence="2 3">
    <name type="scientific">Rubellimicrobium mesophilum DSM 19309</name>
    <dbReference type="NCBI Taxonomy" id="442562"/>
    <lineage>
        <taxon>Bacteria</taxon>
        <taxon>Pseudomonadati</taxon>
        <taxon>Pseudomonadota</taxon>
        <taxon>Alphaproteobacteria</taxon>
        <taxon>Rhodobacterales</taxon>
        <taxon>Roseobacteraceae</taxon>
        <taxon>Rubellimicrobium</taxon>
    </lineage>
</organism>
<feature type="signal peptide" evidence="1">
    <location>
        <begin position="1"/>
        <end position="18"/>
    </location>
</feature>
<dbReference type="OrthoDB" id="7887807at2"/>
<evidence type="ECO:0000313" key="2">
    <source>
        <dbReference type="EMBL" id="EYD78040.1"/>
    </source>
</evidence>
<reference evidence="2 3" key="1">
    <citation type="submission" date="2013-02" db="EMBL/GenBank/DDBJ databases">
        <authorList>
            <person name="Fiebig A."/>
            <person name="Goeker M."/>
            <person name="Klenk H.-P.P."/>
        </authorList>
    </citation>
    <scope>NUCLEOTIDE SEQUENCE [LARGE SCALE GENOMIC DNA]</scope>
    <source>
        <strain evidence="2 3">DSM 19309</strain>
    </source>
</reference>
<proteinExistence type="predicted"/>
<dbReference type="RefSeq" id="WP_037280392.1">
    <property type="nucleotide sequence ID" value="NZ_KK088572.1"/>
</dbReference>
<keyword evidence="1" id="KW-0732">Signal</keyword>
<dbReference type="AlphaFoldDB" id="A0A017HUS1"/>
<feature type="chain" id="PRO_5001493447" evidence="1">
    <location>
        <begin position="19"/>
        <end position="188"/>
    </location>
</feature>
<comment type="caution">
    <text evidence="2">The sequence shown here is derived from an EMBL/GenBank/DDBJ whole genome shotgun (WGS) entry which is preliminary data.</text>
</comment>
<keyword evidence="3" id="KW-1185">Reference proteome</keyword>
<sequence>MLRHALLTLFLATAPAMAQDLASQYAAAARAFTLPGAPSLGQADLLADAAVMALLPGLQGDWAPAGVLFTDPAGLDPAILRQACERTPSALVQTAPRSFELRRTSGRDGQAVTMAIRHDWIIGNTFDRSVDENEAMAYLGLDGLDEIRPGMLALPGLRGQVSLFNPSPDILVLVAPGGPPEILARCPA</sequence>
<gene>
    <name evidence="2" type="ORF">Rumeso_00377</name>
</gene>
<dbReference type="HOGENOM" id="CLU_1546476_0_0_5"/>
<dbReference type="EMBL" id="AOSK01000018">
    <property type="protein sequence ID" value="EYD78040.1"/>
    <property type="molecule type" value="Genomic_DNA"/>
</dbReference>
<accession>A0A017HUS1</accession>